<protein>
    <submittedName>
        <fullName evidence="5">STAS domain-containing protein</fullName>
    </submittedName>
</protein>
<keyword evidence="4" id="KW-1185">Reference proteome</keyword>
<dbReference type="InterPro" id="IPR002645">
    <property type="entry name" value="STAS_dom"/>
</dbReference>
<dbReference type="WBParaSite" id="SCUD_0000828201-mRNA-1">
    <property type="protein sequence ID" value="SCUD_0000828201-mRNA-1"/>
    <property type="gene ID" value="SCUD_0000828201"/>
</dbReference>
<dbReference type="SUPFAM" id="SSF52091">
    <property type="entry name" value="SpoIIaa-like"/>
    <property type="match status" value="1"/>
</dbReference>
<keyword evidence="1" id="KW-0175">Coiled coil</keyword>
<feature type="domain" description="STAS" evidence="2">
    <location>
        <begin position="14"/>
        <end position="186"/>
    </location>
</feature>
<name>A0A183JZX4_9TREM</name>
<reference evidence="5" key="1">
    <citation type="submission" date="2016-06" db="UniProtKB">
        <authorList>
            <consortium name="WormBaseParasite"/>
        </authorList>
    </citation>
    <scope>IDENTIFICATION</scope>
</reference>
<evidence type="ECO:0000256" key="1">
    <source>
        <dbReference type="SAM" id="Coils"/>
    </source>
</evidence>
<reference evidence="3 4" key="2">
    <citation type="submission" date="2018-11" db="EMBL/GenBank/DDBJ databases">
        <authorList>
            <consortium name="Pathogen Informatics"/>
        </authorList>
    </citation>
    <scope>NUCLEOTIDE SEQUENCE [LARGE SCALE GENOMIC DNA]</scope>
    <source>
        <strain evidence="3">Dakar</strain>
        <strain evidence="4">Dakar, Senegal</strain>
    </source>
</reference>
<dbReference type="Gene3D" id="3.30.750.24">
    <property type="entry name" value="STAS domain"/>
    <property type="match status" value="1"/>
</dbReference>
<proteinExistence type="predicted"/>
<evidence type="ECO:0000259" key="2">
    <source>
        <dbReference type="PROSITE" id="PS50801"/>
    </source>
</evidence>
<evidence type="ECO:0000313" key="5">
    <source>
        <dbReference type="WBParaSite" id="SCUD_0000828201-mRNA-1"/>
    </source>
</evidence>
<dbReference type="Proteomes" id="UP000279833">
    <property type="component" value="Unassembled WGS sequence"/>
</dbReference>
<evidence type="ECO:0000313" key="3">
    <source>
        <dbReference type="EMBL" id="VDP29980.1"/>
    </source>
</evidence>
<dbReference type="STRING" id="6186.A0A183JZX4"/>
<gene>
    <name evidence="3" type="ORF">SCUD_LOCUS8282</name>
</gene>
<evidence type="ECO:0000313" key="4">
    <source>
        <dbReference type="Proteomes" id="UP000279833"/>
    </source>
</evidence>
<dbReference type="AlphaFoldDB" id="A0A183JZX4"/>
<dbReference type="Pfam" id="PF01740">
    <property type="entry name" value="STAS"/>
    <property type="match status" value="1"/>
</dbReference>
<sequence length="232" mass="27410">MLNFCVVRSSHRIRKMYAIKLPNILILKYGGPLYYANSESFQNWIYQMTNINPHKLIKQRQRIKQQLDRKQQQQQQQLNEENLNQYQHNRHNRLSFVKNVIKRVKLNKKKDCGKFPHISQLTTDTNDSKNDDDLTGQLKFIILDISSWIYLDFVGMRTITDIIKSYAELDIRILFTICDPQIYTVLIRLWSPHTSSVWNEDFPTPLGGPSVSTNPFKASDIRFSSSQFRKQQ</sequence>
<accession>A0A183JZX4</accession>
<dbReference type="EMBL" id="UZAK01032672">
    <property type="protein sequence ID" value="VDP29980.1"/>
    <property type="molecule type" value="Genomic_DNA"/>
</dbReference>
<feature type="coiled-coil region" evidence="1">
    <location>
        <begin position="56"/>
        <end position="89"/>
    </location>
</feature>
<organism evidence="5">
    <name type="scientific">Schistosoma curassoni</name>
    <dbReference type="NCBI Taxonomy" id="6186"/>
    <lineage>
        <taxon>Eukaryota</taxon>
        <taxon>Metazoa</taxon>
        <taxon>Spiralia</taxon>
        <taxon>Lophotrochozoa</taxon>
        <taxon>Platyhelminthes</taxon>
        <taxon>Trematoda</taxon>
        <taxon>Digenea</taxon>
        <taxon>Strigeidida</taxon>
        <taxon>Schistosomatoidea</taxon>
        <taxon>Schistosomatidae</taxon>
        <taxon>Schistosoma</taxon>
    </lineage>
</organism>
<dbReference type="InterPro" id="IPR036513">
    <property type="entry name" value="STAS_dom_sf"/>
</dbReference>
<dbReference type="PROSITE" id="PS50801">
    <property type="entry name" value="STAS"/>
    <property type="match status" value="1"/>
</dbReference>